<gene>
    <name evidence="1" type="ordered locus">ZPR_1741</name>
</gene>
<dbReference type="Proteomes" id="UP000001654">
    <property type="component" value="Chromosome"/>
</dbReference>
<dbReference type="AlphaFoldDB" id="D5BLV9"/>
<sequence>MAVNNSKKVYEFKLQNFCNNHTAFSIQFITFAQN</sequence>
<name>D5BLV9_ZUNPS</name>
<evidence type="ECO:0000313" key="1">
    <source>
        <dbReference type="EMBL" id="ADF52075.1"/>
    </source>
</evidence>
<accession>D5BLV9</accession>
<dbReference type="EMBL" id="CP001650">
    <property type="protein sequence ID" value="ADF52075.1"/>
    <property type="molecule type" value="Genomic_DNA"/>
</dbReference>
<organism evidence="1 2">
    <name type="scientific">Zunongwangia profunda (strain DSM 18752 / CCTCC AB 206139 / SM-A87)</name>
    <name type="common">Wangia profunda</name>
    <dbReference type="NCBI Taxonomy" id="655815"/>
    <lineage>
        <taxon>Bacteria</taxon>
        <taxon>Pseudomonadati</taxon>
        <taxon>Bacteroidota</taxon>
        <taxon>Flavobacteriia</taxon>
        <taxon>Flavobacteriales</taxon>
        <taxon>Flavobacteriaceae</taxon>
        <taxon>Zunongwangia</taxon>
    </lineage>
</organism>
<evidence type="ECO:0000313" key="2">
    <source>
        <dbReference type="Proteomes" id="UP000001654"/>
    </source>
</evidence>
<protein>
    <submittedName>
        <fullName evidence="1">Uncharacterized protein</fullName>
    </submittedName>
</protein>
<dbReference type="KEGG" id="zpr:ZPR_1741"/>
<dbReference type="HOGENOM" id="CLU_3376871_0_0_10"/>
<proteinExistence type="predicted"/>
<reference evidence="1 2" key="1">
    <citation type="journal article" date="2010" name="BMC Genomics">
        <title>The complete genome of Zunongwangia profunda SM-A87 reveals its adaptation to the deep-sea environment and ecological role in sedimentary organic nitrogen degradation.</title>
        <authorList>
            <person name="Qin Q.L."/>
            <person name="Zhang X.Y."/>
            <person name="Wang X.M."/>
            <person name="Liu G.M."/>
            <person name="Chen X.L."/>
            <person name="Xie B.B."/>
            <person name="Dang H.Y."/>
            <person name="Zhou B.C."/>
            <person name="Yu J."/>
            <person name="Zhang Y.Z."/>
        </authorList>
    </citation>
    <scope>NUCLEOTIDE SEQUENCE [LARGE SCALE GENOMIC DNA]</scope>
    <source>
        <strain evidence="2">DSM 18752 / CCTCC AB 206139 / SM-A87</strain>
    </source>
</reference>
<keyword evidence="2" id="KW-1185">Reference proteome</keyword>